<feature type="signal peptide" evidence="5">
    <location>
        <begin position="1"/>
        <end position="26"/>
    </location>
</feature>
<feature type="chain" id="PRO_5047234351" evidence="5">
    <location>
        <begin position="27"/>
        <end position="386"/>
    </location>
</feature>
<dbReference type="EMBL" id="CP115450">
    <property type="protein sequence ID" value="WBP91883.1"/>
    <property type="molecule type" value="Genomic_DNA"/>
</dbReference>
<dbReference type="PANTHER" id="PTHR30480">
    <property type="entry name" value="BETA-HEXOSAMINIDASE-RELATED"/>
    <property type="match status" value="1"/>
</dbReference>
<keyword evidence="2" id="KW-0378">Hydrolase</keyword>
<evidence type="ECO:0000256" key="1">
    <source>
        <dbReference type="ARBA" id="ARBA00005336"/>
    </source>
</evidence>
<evidence type="ECO:0000259" key="6">
    <source>
        <dbReference type="Pfam" id="PF00933"/>
    </source>
</evidence>
<dbReference type="Gene3D" id="3.20.20.300">
    <property type="entry name" value="Glycoside hydrolase, family 3, N-terminal domain"/>
    <property type="match status" value="1"/>
</dbReference>
<gene>
    <name evidence="7" type="ORF">O1G21_36615</name>
</gene>
<dbReference type="InterPro" id="IPR050226">
    <property type="entry name" value="NagZ_Beta-hexosaminidase"/>
</dbReference>
<evidence type="ECO:0000256" key="3">
    <source>
        <dbReference type="ARBA" id="ARBA00023295"/>
    </source>
</evidence>
<keyword evidence="5" id="KW-0732">Signal</keyword>
<dbReference type="Pfam" id="PF00933">
    <property type="entry name" value="Glyco_hydro_3"/>
    <property type="match status" value="1"/>
</dbReference>
<keyword evidence="8" id="KW-1185">Reference proteome</keyword>
<feature type="domain" description="Glycoside hydrolase family 3 N-terminal" evidence="6">
    <location>
        <begin position="75"/>
        <end position="379"/>
    </location>
</feature>
<evidence type="ECO:0000313" key="7">
    <source>
        <dbReference type="EMBL" id="WBP91883.1"/>
    </source>
</evidence>
<organism evidence="7 8">
    <name type="scientific">Kitasatospora cathayae</name>
    <dbReference type="NCBI Taxonomy" id="3004092"/>
    <lineage>
        <taxon>Bacteria</taxon>
        <taxon>Bacillati</taxon>
        <taxon>Actinomycetota</taxon>
        <taxon>Actinomycetes</taxon>
        <taxon>Kitasatosporales</taxon>
        <taxon>Streptomycetaceae</taxon>
        <taxon>Kitasatospora</taxon>
    </lineage>
</organism>
<dbReference type="SUPFAM" id="SSF51445">
    <property type="entry name" value="(Trans)glycosidases"/>
    <property type="match status" value="1"/>
</dbReference>
<accession>A0ABY7QGN4</accession>
<comment type="similarity">
    <text evidence="1">Belongs to the glycosyl hydrolase 3 family.</text>
</comment>
<dbReference type="PANTHER" id="PTHR30480:SF14">
    <property type="entry name" value="HYDROLASE, PUTATIVE (AFU_ORTHOLOGUE AFUA_4G13770)-RELATED"/>
    <property type="match status" value="1"/>
</dbReference>
<protein>
    <submittedName>
        <fullName evidence="7">Beta-N-acetylhexosaminidase</fullName>
    </submittedName>
</protein>
<evidence type="ECO:0000256" key="5">
    <source>
        <dbReference type="SAM" id="SignalP"/>
    </source>
</evidence>
<dbReference type="RefSeq" id="WP_270151458.1">
    <property type="nucleotide sequence ID" value="NZ_CP115450.1"/>
</dbReference>
<feature type="region of interest" description="Disordered" evidence="4">
    <location>
        <begin position="128"/>
        <end position="151"/>
    </location>
</feature>
<dbReference type="InterPro" id="IPR036962">
    <property type="entry name" value="Glyco_hydro_3_N_sf"/>
</dbReference>
<evidence type="ECO:0000313" key="8">
    <source>
        <dbReference type="Proteomes" id="UP001212821"/>
    </source>
</evidence>
<dbReference type="Proteomes" id="UP001212821">
    <property type="component" value="Chromosome"/>
</dbReference>
<keyword evidence="3" id="KW-0326">Glycosidase</keyword>
<dbReference type="InterPro" id="IPR001764">
    <property type="entry name" value="Glyco_hydro_3_N"/>
</dbReference>
<proteinExistence type="inferred from homology"/>
<evidence type="ECO:0000256" key="4">
    <source>
        <dbReference type="SAM" id="MobiDB-lite"/>
    </source>
</evidence>
<evidence type="ECO:0000256" key="2">
    <source>
        <dbReference type="ARBA" id="ARBA00022801"/>
    </source>
</evidence>
<reference evidence="8" key="1">
    <citation type="submission" date="2022-12" db="EMBL/GenBank/DDBJ databases">
        <authorList>
            <person name="Mo P."/>
        </authorList>
    </citation>
    <scope>NUCLEOTIDE SEQUENCE [LARGE SCALE GENOMIC DNA]</scope>
    <source>
        <strain evidence="8">HUAS 3-15</strain>
    </source>
</reference>
<dbReference type="InterPro" id="IPR017853">
    <property type="entry name" value="GH"/>
</dbReference>
<name>A0ABY7QGN4_9ACTN</name>
<sequence>MAPFRQVAQLTSVLLVLGATLGPVPAGPAPAGSVTHRIGAHAERTAAMTVRHQDSRQLAGRRIVLSYPGPTPPPETLDAIRKGRAAGVILFGENITSPEQLAQAVGKLKQAAAEAPHPRPLLLMTDQEGGKVRRLPGAPELSARRTGTAPDPLAAAVDSGTGAAGTLADAGLNVNLAPVLDVYDTPDNFIDHSERSYGQDPTRVGELGSAFLAAQQSQGVAATAKHFPGLGSAARDENTDARPVTLPVPLAQLRTRGEAPYRAAIAAGVRLVMASWAVYPALDPDRPAGFSPTVIQGELRDRLGFRGVTVTDALEADALTPYGPAGPRAVAAAAAGMDLILCSARDPQQGEDATAALAAALDSGSLDREAFAEAVARVDALRDGLG</sequence>